<dbReference type="InterPro" id="IPR027806">
    <property type="entry name" value="HARBI1_dom"/>
</dbReference>
<accession>A0AAE1HDH0</accession>
<evidence type="ECO:0000256" key="2">
    <source>
        <dbReference type="ARBA" id="ARBA00022723"/>
    </source>
</evidence>
<dbReference type="EMBL" id="JAHWGI010000970">
    <property type="protein sequence ID" value="KAK3919198.1"/>
    <property type="molecule type" value="Genomic_DNA"/>
</dbReference>
<feature type="non-terminal residue" evidence="4">
    <location>
        <position position="1"/>
    </location>
</feature>
<evidence type="ECO:0000256" key="1">
    <source>
        <dbReference type="ARBA" id="ARBA00001968"/>
    </source>
</evidence>
<proteinExistence type="predicted"/>
<dbReference type="Pfam" id="PF13359">
    <property type="entry name" value="DDE_Tnp_4"/>
    <property type="match status" value="1"/>
</dbReference>
<evidence type="ECO:0000259" key="3">
    <source>
        <dbReference type="Pfam" id="PF13359"/>
    </source>
</evidence>
<comment type="caution">
    <text evidence="4">The sequence shown here is derived from an EMBL/GenBank/DDBJ whole genome shotgun (WGS) entry which is preliminary data.</text>
</comment>
<gene>
    <name evidence="4" type="ORF">KUF71_008347</name>
</gene>
<evidence type="ECO:0000313" key="5">
    <source>
        <dbReference type="Proteomes" id="UP001219518"/>
    </source>
</evidence>
<sequence>MFKSYTPAGRTEQFYHRNFGFPGVEGVFDGTLIRITAHAEQKQRYVDKNNDSSINVMLVCNHARVITDIYIGQSGSVHEVHETRVFRRSPLAQTLYTRNDFLGPNLSKA</sequence>
<dbReference type="AlphaFoldDB" id="A0AAE1HDH0"/>
<keyword evidence="2" id="KW-0479">Metal-binding</keyword>
<keyword evidence="5" id="KW-1185">Reference proteome</keyword>
<reference evidence="4" key="2">
    <citation type="journal article" date="2023" name="BMC Genomics">
        <title>Pest status, molecular evolution, and epigenetic factors derived from the genome assembly of Frankliniella fusca, a thysanopteran phytovirus vector.</title>
        <authorList>
            <person name="Catto M.A."/>
            <person name="Labadie P.E."/>
            <person name="Jacobson A.L."/>
            <person name="Kennedy G.G."/>
            <person name="Srinivasan R."/>
            <person name="Hunt B.G."/>
        </authorList>
    </citation>
    <scope>NUCLEOTIDE SEQUENCE</scope>
    <source>
        <strain evidence="4">PL_HMW_Pooled</strain>
    </source>
</reference>
<dbReference type="Proteomes" id="UP001219518">
    <property type="component" value="Unassembled WGS sequence"/>
</dbReference>
<evidence type="ECO:0000313" key="4">
    <source>
        <dbReference type="EMBL" id="KAK3919198.1"/>
    </source>
</evidence>
<protein>
    <submittedName>
        <fullName evidence="4">Nuclease</fullName>
    </submittedName>
</protein>
<reference evidence="4" key="1">
    <citation type="submission" date="2021-07" db="EMBL/GenBank/DDBJ databases">
        <authorList>
            <person name="Catto M.A."/>
            <person name="Jacobson A."/>
            <person name="Kennedy G."/>
            <person name="Labadie P."/>
            <person name="Hunt B.G."/>
            <person name="Srinivasan R."/>
        </authorList>
    </citation>
    <scope>NUCLEOTIDE SEQUENCE</scope>
    <source>
        <strain evidence="4">PL_HMW_Pooled</strain>
        <tissue evidence="4">Head</tissue>
    </source>
</reference>
<name>A0AAE1HDH0_9NEOP</name>
<feature type="domain" description="DDE Tnp4" evidence="3">
    <location>
        <begin position="29"/>
        <end position="96"/>
    </location>
</feature>
<comment type="cofactor">
    <cofactor evidence="1">
        <name>a divalent metal cation</name>
        <dbReference type="ChEBI" id="CHEBI:60240"/>
    </cofactor>
</comment>
<dbReference type="GO" id="GO:0046872">
    <property type="term" value="F:metal ion binding"/>
    <property type="evidence" value="ECO:0007669"/>
    <property type="project" value="UniProtKB-KW"/>
</dbReference>
<organism evidence="4 5">
    <name type="scientific">Frankliniella fusca</name>
    <dbReference type="NCBI Taxonomy" id="407009"/>
    <lineage>
        <taxon>Eukaryota</taxon>
        <taxon>Metazoa</taxon>
        <taxon>Ecdysozoa</taxon>
        <taxon>Arthropoda</taxon>
        <taxon>Hexapoda</taxon>
        <taxon>Insecta</taxon>
        <taxon>Pterygota</taxon>
        <taxon>Neoptera</taxon>
        <taxon>Paraneoptera</taxon>
        <taxon>Thysanoptera</taxon>
        <taxon>Terebrantia</taxon>
        <taxon>Thripoidea</taxon>
        <taxon>Thripidae</taxon>
        <taxon>Frankliniella</taxon>
    </lineage>
</organism>